<dbReference type="Gene3D" id="2.40.50.120">
    <property type="match status" value="1"/>
</dbReference>
<reference evidence="2 3" key="1">
    <citation type="submission" date="2020-08" db="EMBL/GenBank/DDBJ databases">
        <authorList>
            <person name="Kim C.M."/>
        </authorList>
    </citation>
    <scope>NUCLEOTIDE SEQUENCE [LARGE SCALE GENOMIC DNA]</scope>
    <source>
        <strain evidence="2 3">SR9</strain>
    </source>
</reference>
<evidence type="ECO:0000313" key="2">
    <source>
        <dbReference type="EMBL" id="MBB1519104.1"/>
    </source>
</evidence>
<dbReference type="AlphaFoldDB" id="A0A7W4DAN6"/>
<feature type="signal peptide" evidence="1">
    <location>
        <begin position="1"/>
        <end position="19"/>
    </location>
</feature>
<keyword evidence="1" id="KW-0732">Signal</keyword>
<sequence>MKILITIFASMFFANIAEACRCSTPEPTEENISNYQNIARVVLFELKIVNFIEATKEDMTAEGKIKVLEIYKGSTEPMLSFKSSEFLSSCGKNLELGRDYILAWNEEISLNSCSINWIKLNRIRWPEFKGNRSPLVNRLTSAEIIQMISGKNGL</sequence>
<keyword evidence="3" id="KW-1185">Reference proteome</keyword>
<dbReference type="SUPFAM" id="SSF50242">
    <property type="entry name" value="TIMP-like"/>
    <property type="match status" value="1"/>
</dbReference>
<feature type="chain" id="PRO_5031297892" description="Tissue inhibitor of metalloproteinase" evidence="1">
    <location>
        <begin position="20"/>
        <end position="154"/>
    </location>
</feature>
<name>A0A7W4DAN6_9GAMM</name>
<evidence type="ECO:0000256" key="1">
    <source>
        <dbReference type="SAM" id="SignalP"/>
    </source>
</evidence>
<dbReference type="RefSeq" id="WP_182833155.1">
    <property type="nucleotide sequence ID" value="NZ_JACJFN010000002.1"/>
</dbReference>
<accession>A0A7W4DAN6</accession>
<gene>
    <name evidence="2" type="ORF">H3H45_07610</name>
</gene>
<dbReference type="Proteomes" id="UP000581189">
    <property type="component" value="Unassembled WGS sequence"/>
</dbReference>
<protein>
    <recommendedName>
        <fullName evidence="4">Tissue inhibitor of metalloproteinase</fullName>
    </recommendedName>
</protein>
<evidence type="ECO:0000313" key="3">
    <source>
        <dbReference type="Proteomes" id="UP000581189"/>
    </source>
</evidence>
<proteinExistence type="predicted"/>
<organism evidence="2 3">
    <name type="scientific">Aquipseudomonas guryensis</name>
    <dbReference type="NCBI Taxonomy" id="2759165"/>
    <lineage>
        <taxon>Bacteria</taxon>
        <taxon>Pseudomonadati</taxon>
        <taxon>Pseudomonadota</taxon>
        <taxon>Gammaproteobacteria</taxon>
        <taxon>Pseudomonadales</taxon>
        <taxon>Pseudomonadaceae</taxon>
        <taxon>Aquipseudomonas</taxon>
    </lineage>
</organism>
<evidence type="ECO:0008006" key="4">
    <source>
        <dbReference type="Google" id="ProtNLM"/>
    </source>
</evidence>
<dbReference type="InterPro" id="IPR008993">
    <property type="entry name" value="TIMP-like_OB-fold"/>
</dbReference>
<dbReference type="EMBL" id="JACJFN010000002">
    <property type="protein sequence ID" value="MBB1519104.1"/>
    <property type="molecule type" value="Genomic_DNA"/>
</dbReference>
<comment type="caution">
    <text evidence="2">The sequence shown here is derived from an EMBL/GenBank/DDBJ whole genome shotgun (WGS) entry which is preliminary data.</text>
</comment>